<evidence type="ECO:0000259" key="4">
    <source>
        <dbReference type="PROSITE" id="PS50071"/>
    </source>
</evidence>
<keyword evidence="6" id="KW-1185">Reference proteome</keyword>
<dbReference type="OrthoDB" id="5599888at2759"/>
<comment type="subcellular location">
    <subcellularLocation>
        <location evidence="1 2">Nucleus</location>
    </subcellularLocation>
</comment>
<evidence type="ECO:0000256" key="1">
    <source>
        <dbReference type="PROSITE-ProRule" id="PRU00108"/>
    </source>
</evidence>
<feature type="region of interest" description="Disordered" evidence="3">
    <location>
        <begin position="110"/>
        <end position="138"/>
    </location>
</feature>
<accession>A0A1R1XT26</accession>
<dbReference type="EMBL" id="LSSM01003468">
    <property type="protein sequence ID" value="OMJ17781.1"/>
    <property type="molecule type" value="Genomic_DNA"/>
</dbReference>
<keyword evidence="1 2" id="KW-0371">Homeobox</keyword>
<keyword evidence="1 2" id="KW-0238">DNA-binding</keyword>
<evidence type="ECO:0000313" key="6">
    <source>
        <dbReference type="Proteomes" id="UP000187429"/>
    </source>
</evidence>
<dbReference type="InterPro" id="IPR009057">
    <property type="entry name" value="Homeodomain-like_sf"/>
</dbReference>
<gene>
    <name evidence="5" type="ORF">AYI69_g7305</name>
</gene>
<sequence length="303" mass="33530">MAWECSEAMVRSVTADKHPHIQALVSISTVQSVERSRHTATPGNESYSLANSKVTENGLIKATLGIKPLAEYAEYLSTEFSNLLISRINSKSKSVQLDYLHPIHARNPINSLNSSLSNNNRDDEYDNDDVGHTGSKHGTDSCKHNSVYMYKSAGEMCLEPCVSNLHSHSCAHFHQNMHLTVDQSLYYNFQVPTNALLLANSKNSSCGSATTSGSCDTGTKKMDANLIPQEPKNTSNIKRKPRFSQATKETLQAFAISTSTKPSKAQVCKLAAATNLSKKQVREWFSNLRRPSRNHAINKWNTN</sequence>
<dbReference type="PROSITE" id="PS50071">
    <property type="entry name" value="HOMEOBOX_2"/>
    <property type="match status" value="1"/>
</dbReference>
<evidence type="ECO:0000313" key="5">
    <source>
        <dbReference type="EMBL" id="OMJ17781.1"/>
    </source>
</evidence>
<feature type="domain" description="Homeobox" evidence="4">
    <location>
        <begin position="234"/>
        <end position="295"/>
    </location>
</feature>
<comment type="caution">
    <text evidence="5">The sequence shown here is derived from an EMBL/GenBank/DDBJ whole genome shotgun (WGS) entry which is preliminary data.</text>
</comment>
<dbReference type="SMART" id="SM00389">
    <property type="entry name" value="HOX"/>
    <property type="match status" value="1"/>
</dbReference>
<keyword evidence="1 2" id="KW-0539">Nucleus</keyword>
<dbReference type="GO" id="GO:0003677">
    <property type="term" value="F:DNA binding"/>
    <property type="evidence" value="ECO:0007669"/>
    <property type="project" value="UniProtKB-UniRule"/>
</dbReference>
<dbReference type="GO" id="GO:0005634">
    <property type="term" value="C:nucleus"/>
    <property type="evidence" value="ECO:0007669"/>
    <property type="project" value="UniProtKB-SubCell"/>
</dbReference>
<evidence type="ECO:0000256" key="3">
    <source>
        <dbReference type="SAM" id="MobiDB-lite"/>
    </source>
</evidence>
<name>A0A1R1XT26_9FUNG</name>
<protein>
    <recommendedName>
        <fullName evidence="4">Homeobox domain-containing protein</fullName>
    </recommendedName>
</protein>
<dbReference type="InterPro" id="IPR001356">
    <property type="entry name" value="HD"/>
</dbReference>
<dbReference type="Proteomes" id="UP000187429">
    <property type="component" value="Unassembled WGS sequence"/>
</dbReference>
<evidence type="ECO:0000256" key="2">
    <source>
        <dbReference type="RuleBase" id="RU000682"/>
    </source>
</evidence>
<organism evidence="5 6">
    <name type="scientific">Smittium culicis</name>
    <dbReference type="NCBI Taxonomy" id="133412"/>
    <lineage>
        <taxon>Eukaryota</taxon>
        <taxon>Fungi</taxon>
        <taxon>Fungi incertae sedis</taxon>
        <taxon>Zoopagomycota</taxon>
        <taxon>Kickxellomycotina</taxon>
        <taxon>Harpellomycetes</taxon>
        <taxon>Harpellales</taxon>
        <taxon>Legeriomycetaceae</taxon>
        <taxon>Smittium</taxon>
    </lineage>
</organism>
<proteinExistence type="predicted"/>
<dbReference type="CDD" id="cd00086">
    <property type="entry name" value="homeodomain"/>
    <property type="match status" value="1"/>
</dbReference>
<dbReference type="AlphaFoldDB" id="A0A1R1XT26"/>
<feature type="DNA-binding region" description="Homeobox" evidence="1">
    <location>
        <begin position="236"/>
        <end position="296"/>
    </location>
</feature>
<dbReference type="Pfam" id="PF00046">
    <property type="entry name" value="Homeodomain"/>
    <property type="match status" value="1"/>
</dbReference>
<feature type="compositionally biased region" description="Low complexity" evidence="3">
    <location>
        <begin position="110"/>
        <end position="119"/>
    </location>
</feature>
<reference evidence="6" key="1">
    <citation type="submission" date="2017-01" db="EMBL/GenBank/DDBJ databases">
        <authorList>
            <person name="Wang Y."/>
            <person name="White M."/>
            <person name="Kvist S."/>
            <person name="Moncalvo J.-M."/>
        </authorList>
    </citation>
    <scope>NUCLEOTIDE SEQUENCE [LARGE SCALE GENOMIC DNA]</scope>
    <source>
        <strain evidence="6">ID-206-W2</strain>
    </source>
</reference>
<dbReference type="SUPFAM" id="SSF46689">
    <property type="entry name" value="Homeodomain-like"/>
    <property type="match status" value="1"/>
</dbReference>
<dbReference type="Gene3D" id="1.10.10.60">
    <property type="entry name" value="Homeodomain-like"/>
    <property type="match status" value="1"/>
</dbReference>